<dbReference type="AlphaFoldDB" id="A0A6H5GZL1"/>
<evidence type="ECO:0000313" key="1">
    <source>
        <dbReference type="EMBL" id="CAB0008462.1"/>
    </source>
</evidence>
<evidence type="ECO:0000313" key="2">
    <source>
        <dbReference type="Proteomes" id="UP000479000"/>
    </source>
</evidence>
<protein>
    <submittedName>
        <fullName evidence="1">Uncharacterized protein</fullName>
    </submittedName>
</protein>
<sequence length="158" mass="17620">MSSMVVGVFCPDKITERCKSRIPSKTIRAGTSVWLKMKSAPSIRKQQCSTSNSRTTPGLVANNAKPCFSNFMNKFIQSNIEYAQRRLRPGAVRDCRFEQGQRLVALTSFNHGRQGMPGSTSVARPRAMPGTLNYILSRIVWPETRKRTTRIAVSVPTA</sequence>
<accession>A0A6H5GZL1</accession>
<dbReference type="EMBL" id="CADCXU010020466">
    <property type="protein sequence ID" value="CAB0008462.1"/>
    <property type="molecule type" value="Genomic_DNA"/>
</dbReference>
<dbReference type="Proteomes" id="UP000479000">
    <property type="component" value="Unassembled WGS sequence"/>
</dbReference>
<proteinExistence type="predicted"/>
<name>A0A6H5GZL1_9HEMI</name>
<organism evidence="1 2">
    <name type="scientific">Nesidiocoris tenuis</name>
    <dbReference type="NCBI Taxonomy" id="355587"/>
    <lineage>
        <taxon>Eukaryota</taxon>
        <taxon>Metazoa</taxon>
        <taxon>Ecdysozoa</taxon>
        <taxon>Arthropoda</taxon>
        <taxon>Hexapoda</taxon>
        <taxon>Insecta</taxon>
        <taxon>Pterygota</taxon>
        <taxon>Neoptera</taxon>
        <taxon>Paraneoptera</taxon>
        <taxon>Hemiptera</taxon>
        <taxon>Heteroptera</taxon>
        <taxon>Panheteroptera</taxon>
        <taxon>Cimicomorpha</taxon>
        <taxon>Miridae</taxon>
        <taxon>Dicyphina</taxon>
        <taxon>Nesidiocoris</taxon>
    </lineage>
</organism>
<reference evidence="1 2" key="1">
    <citation type="submission" date="2020-02" db="EMBL/GenBank/DDBJ databases">
        <authorList>
            <person name="Ferguson B K."/>
        </authorList>
    </citation>
    <scope>NUCLEOTIDE SEQUENCE [LARGE SCALE GENOMIC DNA]</scope>
</reference>
<gene>
    <name evidence="1" type="ORF">NTEN_LOCUS13708</name>
</gene>
<keyword evidence="2" id="KW-1185">Reference proteome</keyword>